<organism evidence="1 2">
    <name type="scientific">Knipowitschia caucasica</name>
    <name type="common">Caucasian dwarf goby</name>
    <name type="synonym">Pomatoschistus caucasicus</name>
    <dbReference type="NCBI Taxonomy" id="637954"/>
    <lineage>
        <taxon>Eukaryota</taxon>
        <taxon>Metazoa</taxon>
        <taxon>Chordata</taxon>
        <taxon>Craniata</taxon>
        <taxon>Vertebrata</taxon>
        <taxon>Euteleostomi</taxon>
        <taxon>Actinopterygii</taxon>
        <taxon>Neopterygii</taxon>
        <taxon>Teleostei</taxon>
        <taxon>Neoteleostei</taxon>
        <taxon>Acanthomorphata</taxon>
        <taxon>Gobiaria</taxon>
        <taxon>Gobiiformes</taxon>
        <taxon>Gobioidei</taxon>
        <taxon>Gobiidae</taxon>
        <taxon>Gobiinae</taxon>
        <taxon>Knipowitschia</taxon>
    </lineage>
</organism>
<keyword evidence="2" id="KW-1185">Reference proteome</keyword>
<gene>
    <name evidence="1" type="ORF">KC01_LOCUS30579</name>
</gene>
<dbReference type="Proteomes" id="UP001497482">
    <property type="component" value="Chromosome 4"/>
</dbReference>
<sequence length="127" mass="13431">MSLAPGPLLRTKNWLPAEVQCFPPPRGGGDSFRFNTQGISGKTCCSVSAPVAVYTRLLALVTCSRIRSEGQRTFLAHAGHLTTNVCDASDPKDETTVCPLILIGPSNNPHNLSLLAARLGPFVSGAE</sequence>
<reference evidence="1 2" key="1">
    <citation type="submission" date="2024-04" db="EMBL/GenBank/DDBJ databases">
        <authorList>
            <person name="Waldvogel A.-M."/>
            <person name="Schoenle A."/>
        </authorList>
    </citation>
    <scope>NUCLEOTIDE SEQUENCE [LARGE SCALE GENOMIC DNA]</scope>
</reference>
<evidence type="ECO:0000313" key="2">
    <source>
        <dbReference type="Proteomes" id="UP001497482"/>
    </source>
</evidence>
<proteinExistence type="predicted"/>
<accession>A0AAV2LKE9</accession>
<dbReference type="AlphaFoldDB" id="A0AAV2LKE9"/>
<evidence type="ECO:0000313" key="1">
    <source>
        <dbReference type="EMBL" id="CAL1602837.1"/>
    </source>
</evidence>
<protein>
    <submittedName>
        <fullName evidence="1">Uncharacterized protein</fullName>
    </submittedName>
</protein>
<dbReference type="EMBL" id="OZ035826">
    <property type="protein sequence ID" value="CAL1602837.1"/>
    <property type="molecule type" value="Genomic_DNA"/>
</dbReference>
<name>A0AAV2LKE9_KNICA</name>